<dbReference type="VEuPathDB" id="CryptoDB:Chro.20106"/>
<sequence length="438" mass="52730">MIVDLELYPKQSLRLLLFINEQEKQSKKSTKFLEYCNEEEVKEFQYLGEEDRIIISESFRKVVRAEIREYIDLYMEQYQEPLNDKEEALDINEKQYTVYGNFQLFNEQKDTILWDLLTLLIYLDSMNPQIWDRRAVLIGELLQRIGLESEYMRFLSSELNLTKLALCHTFKYGEIWSYLEYILTEYYERIKENEFKSLNNDEIINYVLKDNFEFICLQIDSYEHNYHAWSLVNWLIYELIPTIISTDDSNNPYKYNEIRMIESWVIKLLQRHPSHYGGYHALVNLNESKINSQSKSNKLEVCTVIGLVYPKEIIDMLRIIIECFDHHFINCFSVILGFRYANFMLLIDSVDERSHLQIFENEIIWFQKQDLVEKMSKSPKHLEELREHFYSILSEISSYNYNKSIIQKFYDLLDSEIQIIRQESTLFYNSDCSYKGLV</sequence>
<evidence type="ECO:0000313" key="2">
    <source>
        <dbReference type="EMBL" id="PPS96642.1"/>
    </source>
</evidence>
<evidence type="ECO:0000313" key="1">
    <source>
        <dbReference type="EMBL" id="CUV04451.1"/>
    </source>
</evidence>
<dbReference type="Gene3D" id="1.25.40.120">
    <property type="entry name" value="Protein prenylyltransferase"/>
    <property type="match status" value="1"/>
</dbReference>
<gene>
    <name evidence="1" type="ORF">CHUDEA2_950</name>
    <name evidence="2" type="ORF">GY17_00003457</name>
</gene>
<protein>
    <submittedName>
        <fullName evidence="1">Uncharacterized protein</fullName>
    </submittedName>
</protein>
<reference evidence="1" key="2">
    <citation type="submission" date="2015-08" db="EMBL/GenBank/DDBJ databases">
        <authorList>
            <person name="Babu N.S."/>
            <person name="Beckwith C.J."/>
            <person name="Beseler K.G."/>
            <person name="Brison A."/>
            <person name="Carone J.V."/>
            <person name="Caskin T.P."/>
            <person name="Diamond M."/>
            <person name="Durham M.E."/>
            <person name="Foxe J.M."/>
            <person name="Go M."/>
            <person name="Henderson B.A."/>
            <person name="Jones I.B."/>
            <person name="McGettigan J.A."/>
            <person name="Micheletti S.J."/>
            <person name="Nasrallah M.E."/>
            <person name="Ortiz D."/>
            <person name="Piller C.R."/>
            <person name="Privatt S.R."/>
            <person name="Schneider S.L."/>
            <person name="Sharp S."/>
            <person name="Smith T.C."/>
            <person name="Stanton J.D."/>
            <person name="Ullery H.E."/>
            <person name="Wilson R.J."/>
            <person name="Serrano M.G."/>
            <person name="Buck G."/>
            <person name="Lee V."/>
            <person name="Wang Y."/>
            <person name="Carvalho R."/>
            <person name="Voegtly L."/>
            <person name="Shi R."/>
            <person name="Duckworth R."/>
            <person name="Johnson A."/>
            <person name="Loviza R."/>
            <person name="Walstead R."/>
            <person name="Shah Z."/>
            <person name="Kiflezghi M."/>
            <person name="Wade K."/>
            <person name="Ball S.L."/>
            <person name="Bradley K.W."/>
            <person name="Asai D.J."/>
            <person name="Bowman C.A."/>
            <person name="Russell D.A."/>
            <person name="Pope W.H."/>
            <person name="Jacobs-Sera D."/>
            <person name="Hendrix R.W."/>
            <person name="Hatfull G.F."/>
        </authorList>
    </citation>
    <scope>NUCLEOTIDE SEQUENCE [LARGE SCALE GENOMIC DNA]</scope>
</reference>
<dbReference type="OrthoDB" id="338543at2759"/>
<dbReference type="VEuPathDB" id="CryptoDB:ChTU502y2012_420g0205"/>
<dbReference type="EMBL" id="JTAI01000037">
    <property type="protein sequence ID" value="PPS96642.1"/>
    <property type="molecule type" value="Genomic_DNA"/>
</dbReference>
<dbReference type="SUPFAM" id="SSF48439">
    <property type="entry name" value="Protein prenylyltransferase"/>
    <property type="match status" value="1"/>
</dbReference>
<organism evidence="1">
    <name type="scientific">Cryptosporidium hominis</name>
    <dbReference type="NCBI Taxonomy" id="237895"/>
    <lineage>
        <taxon>Eukaryota</taxon>
        <taxon>Sar</taxon>
        <taxon>Alveolata</taxon>
        <taxon>Apicomplexa</taxon>
        <taxon>Conoidasida</taxon>
        <taxon>Coccidia</taxon>
        <taxon>Eucoccidiorida</taxon>
        <taxon>Eimeriorina</taxon>
        <taxon>Cryptosporidiidae</taxon>
        <taxon>Cryptosporidium</taxon>
    </lineage>
</organism>
<dbReference type="VEuPathDB" id="CryptoDB:GY17_00003457"/>
<evidence type="ECO:0000313" key="3">
    <source>
        <dbReference type="Proteomes" id="UP001429100"/>
    </source>
</evidence>
<dbReference type="Proteomes" id="UP000199752">
    <property type="component" value="Chromosome 2"/>
</dbReference>
<dbReference type="Proteomes" id="UP001429100">
    <property type="component" value="Unassembled WGS sequence"/>
</dbReference>
<keyword evidence="3" id="KW-1185">Reference proteome</keyword>
<proteinExistence type="predicted"/>
<dbReference type="VEuPathDB" id="CryptoDB:CHUDEA2_950"/>
<reference evidence="2 3" key="1">
    <citation type="submission" date="2014-11" db="EMBL/GenBank/DDBJ databases">
        <title>Comparative genomic analysis of Cryptosporidium hominis reveals occurrence of genetic recombination in virulent subtypes.</title>
        <authorList>
            <person name="Guo Y."/>
            <person name="Tang K."/>
            <person name="Frace M."/>
            <person name="Li N."/>
            <person name="Roellig D.M."/>
            <person name="Sammons S."/>
            <person name="Knipe K."/>
            <person name="Rowe L."/>
            <person name="Feng Y."/>
            <person name="Xiao L."/>
        </authorList>
    </citation>
    <scope>NUCLEOTIDE SEQUENCE [LARGE SCALE GENOMIC DNA]</scope>
    <source>
        <strain evidence="2">30976</strain>
    </source>
</reference>
<dbReference type="AlphaFoldDB" id="A0A0S4TB60"/>
<name>A0A0S4TB60_CRYHO</name>
<dbReference type="EMBL" id="LN877948">
    <property type="protein sequence ID" value="CUV04451.1"/>
    <property type="molecule type" value="Genomic_DNA"/>
</dbReference>
<reference evidence="2 3" key="3">
    <citation type="submission" date="2017-10" db="EMBL/GenBank/DDBJ databases">
        <title>Consistent, comparative and evidence-based genome annotation and re-annotation for the closely-related species, Cryptosporidium parvum, C. hominis and C. tyzzeri.</title>
        <authorList>
            <person name="Baptista R.P."/>
            <person name="Li Y."/>
            <person name="Sateriale A."/>
            <person name="Striepen B."/>
            <person name="Kissinger J.C."/>
        </authorList>
    </citation>
    <scope>NUCLEOTIDE SEQUENCE [LARGE SCALE GENOMIC DNA]</scope>
    <source>
        <strain evidence="2">30976</strain>
    </source>
</reference>
<accession>A0A0S4TB60</accession>